<organism evidence="1 2">
    <name type="scientific">Candidatus Kutchimonas denitrificans</name>
    <dbReference type="NCBI Taxonomy" id="3056748"/>
    <lineage>
        <taxon>Bacteria</taxon>
        <taxon>Pseudomonadati</taxon>
        <taxon>Gemmatimonadota</taxon>
        <taxon>Gemmatimonadia</taxon>
        <taxon>Candidatus Palauibacterales</taxon>
        <taxon>Candidatus Palauibacteraceae</taxon>
        <taxon>Candidatus Kutchimonas</taxon>
    </lineage>
</organism>
<name>A0AAE5CAP1_9BACT</name>
<gene>
    <name evidence="1" type="ORF">GWO12_16735</name>
</gene>
<dbReference type="Proteomes" id="UP000702544">
    <property type="component" value="Unassembled WGS sequence"/>
</dbReference>
<proteinExistence type="predicted"/>
<reference evidence="1 2" key="1">
    <citation type="submission" date="2020-01" db="EMBL/GenBank/DDBJ databases">
        <title>Genomes assembled from Gulf of Kutch pelagic sediment metagenomes.</title>
        <authorList>
            <person name="Chandrashekar M."/>
            <person name="Mahajan M.S."/>
            <person name="Dave K.J."/>
            <person name="Vatsa P."/>
            <person name="Nathani N.M."/>
        </authorList>
    </citation>
    <scope>NUCLEOTIDE SEQUENCE [LARGE SCALE GENOMIC DNA]</scope>
    <source>
        <strain evidence="1">KS3-K002</strain>
    </source>
</reference>
<accession>A0AAE5CAP1</accession>
<comment type="caution">
    <text evidence="1">The sequence shown here is derived from an EMBL/GenBank/DDBJ whole genome shotgun (WGS) entry which is preliminary data.</text>
</comment>
<evidence type="ECO:0000313" key="2">
    <source>
        <dbReference type="Proteomes" id="UP000702544"/>
    </source>
</evidence>
<evidence type="ECO:0000313" key="1">
    <source>
        <dbReference type="EMBL" id="NIR76726.1"/>
    </source>
</evidence>
<dbReference type="EMBL" id="JAACAK010000142">
    <property type="protein sequence ID" value="NIR76726.1"/>
    <property type="molecule type" value="Genomic_DNA"/>
</dbReference>
<dbReference type="AlphaFoldDB" id="A0AAE5CAP1"/>
<protein>
    <submittedName>
        <fullName evidence="1">Uncharacterized protein</fullName>
    </submittedName>
</protein>
<sequence>MTTGTKDTRTWPDLAIGLYDKLTGRGAEITYEMENLEIFVPSAVGNGSDQARWRVNGTVRIRTRDEK</sequence>